<dbReference type="NCBIfam" id="TIGR00974">
    <property type="entry name" value="3a0107s02c"/>
    <property type="match status" value="1"/>
</dbReference>
<keyword evidence="6" id="KW-1003">Cell membrane</keyword>
<keyword evidence="7" id="KW-0592">Phosphate transport</keyword>
<evidence type="ECO:0000256" key="5">
    <source>
        <dbReference type="ARBA" id="ARBA00022448"/>
    </source>
</evidence>
<evidence type="ECO:0000256" key="1">
    <source>
        <dbReference type="ARBA" id="ARBA00004651"/>
    </source>
</evidence>
<proteinExistence type="inferred from homology"/>
<gene>
    <name evidence="13" type="primary">pstC</name>
    <name evidence="13" type="ORF">ENI35_05350</name>
</gene>
<dbReference type="PROSITE" id="PS50928">
    <property type="entry name" value="ABC_TM1"/>
    <property type="match status" value="1"/>
</dbReference>
<dbReference type="Pfam" id="PF00528">
    <property type="entry name" value="BPD_transp_1"/>
    <property type="match status" value="1"/>
</dbReference>
<comment type="similarity">
    <text evidence="2">Belongs to the binding-protein-dependent transport system permease family. CysTW subfamily.</text>
</comment>
<dbReference type="InterPro" id="IPR000515">
    <property type="entry name" value="MetI-like"/>
</dbReference>
<evidence type="ECO:0000256" key="7">
    <source>
        <dbReference type="ARBA" id="ARBA00022592"/>
    </source>
</evidence>
<evidence type="ECO:0000259" key="12">
    <source>
        <dbReference type="PROSITE" id="PS50928"/>
    </source>
</evidence>
<dbReference type="AlphaFoldDB" id="A0A7C1W221"/>
<keyword evidence="5" id="KW-0813">Transport</keyword>
<comment type="subcellular location">
    <subcellularLocation>
        <location evidence="1">Cell membrane</location>
        <topology evidence="1">Multi-pass membrane protein</topology>
    </subcellularLocation>
</comment>
<name>A0A7C1W221_DESA2</name>
<evidence type="ECO:0000256" key="9">
    <source>
        <dbReference type="ARBA" id="ARBA00022989"/>
    </source>
</evidence>
<dbReference type="InterPro" id="IPR011864">
    <property type="entry name" value="Phosphate_PstC"/>
</dbReference>
<feature type="transmembrane region" description="Helical" evidence="11">
    <location>
        <begin position="257"/>
        <end position="282"/>
    </location>
</feature>
<accession>A0A7C1W221</accession>
<evidence type="ECO:0000256" key="6">
    <source>
        <dbReference type="ARBA" id="ARBA00022475"/>
    </source>
</evidence>
<organism evidence="13">
    <name type="scientific">Desulfofervidus auxilii</name>
    <dbReference type="NCBI Taxonomy" id="1621989"/>
    <lineage>
        <taxon>Bacteria</taxon>
        <taxon>Pseudomonadati</taxon>
        <taxon>Thermodesulfobacteriota</taxon>
        <taxon>Candidatus Desulfofervidia</taxon>
        <taxon>Candidatus Desulfofervidales</taxon>
        <taxon>Candidatus Desulfofervidaceae</taxon>
        <taxon>Candidatus Desulfofervidus</taxon>
    </lineage>
</organism>
<dbReference type="GO" id="GO:0005886">
    <property type="term" value="C:plasma membrane"/>
    <property type="evidence" value="ECO:0007669"/>
    <property type="project" value="UniProtKB-SubCell"/>
</dbReference>
<dbReference type="EMBL" id="DRIH01000187">
    <property type="protein sequence ID" value="HEC68218.1"/>
    <property type="molecule type" value="Genomic_DNA"/>
</dbReference>
<comment type="caution">
    <text evidence="13">The sequence shown here is derived from an EMBL/GenBank/DDBJ whole genome shotgun (WGS) entry which is preliminary data.</text>
</comment>
<dbReference type="PANTHER" id="PTHR30425:SF1">
    <property type="entry name" value="PHOSPHATE TRANSPORT SYSTEM PERMEASE PROTEIN PSTC"/>
    <property type="match status" value="1"/>
</dbReference>
<dbReference type="NCBIfam" id="TIGR02138">
    <property type="entry name" value="phosphate_pstC"/>
    <property type="match status" value="1"/>
</dbReference>
<dbReference type="CDD" id="cd06261">
    <property type="entry name" value="TM_PBP2"/>
    <property type="match status" value="1"/>
</dbReference>
<protein>
    <recommendedName>
        <fullName evidence="3">Phosphate transport system permease protein PstA</fullName>
    </recommendedName>
    <alternativeName>
        <fullName evidence="4">Phosphate transport system permease protein PstC</fullName>
    </alternativeName>
</protein>
<keyword evidence="10 11" id="KW-0472">Membrane</keyword>
<feature type="transmembrane region" description="Helical" evidence="11">
    <location>
        <begin position="63"/>
        <end position="90"/>
    </location>
</feature>
<evidence type="ECO:0000313" key="13">
    <source>
        <dbReference type="EMBL" id="HEC68218.1"/>
    </source>
</evidence>
<feature type="domain" description="ABC transmembrane type-1" evidence="12">
    <location>
        <begin position="67"/>
        <end position="278"/>
    </location>
</feature>
<dbReference type="InterPro" id="IPR005672">
    <property type="entry name" value="Phosphate_PstA"/>
</dbReference>
<evidence type="ECO:0000256" key="2">
    <source>
        <dbReference type="ARBA" id="ARBA00007069"/>
    </source>
</evidence>
<dbReference type="GO" id="GO:0035435">
    <property type="term" value="P:phosphate ion transmembrane transport"/>
    <property type="evidence" value="ECO:0007669"/>
    <property type="project" value="InterPro"/>
</dbReference>
<reference evidence="13" key="1">
    <citation type="journal article" date="2020" name="mSystems">
        <title>Genome- and Community-Level Interaction Insights into Carbon Utilization and Element Cycling Functions of Hydrothermarchaeota in Hydrothermal Sediment.</title>
        <authorList>
            <person name="Zhou Z."/>
            <person name="Liu Y."/>
            <person name="Xu W."/>
            <person name="Pan J."/>
            <person name="Luo Z.H."/>
            <person name="Li M."/>
        </authorList>
    </citation>
    <scope>NUCLEOTIDE SEQUENCE [LARGE SCALE GENOMIC DNA]</scope>
    <source>
        <strain evidence="13">HyVt-389</strain>
    </source>
</reference>
<evidence type="ECO:0000256" key="11">
    <source>
        <dbReference type="SAM" id="Phobius"/>
    </source>
</evidence>
<dbReference type="SUPFAM" id="SSF161098">
    <property type="entry name" value="MetI-like"/>
    <property type="match status" value="1"/>
</dbReference>
<evidence type="ECO:0000256" key="4">
    <source>
        <dbReference type="ARBA" id="ARBA00016867"/>
    </source>
</evidence>
<dbReference type="Gene3D" id="1.10.3720.10">
    <property type="entry name" value="MetI-like"/>
    <property type="match status" value="1"/>
</dbReference>
<dbReference type="GO" id="GO:0005315">
    <property type="term" value="F:phosphate transmembrane transporter activity"/>
    <property type="evidence" value="ECO:0007669"/>
    <property type="project" value="InterPro"/>
</dbReference>
<feature type="transmembrane region" description="Helical" evidence="11">
    <location>
        <begin position="12"/>
        <end position="31"/>
    </location>
</feature>
<feature type="transmembrane region" description="Helical" evidence="11">
    <location>
        <begin position="187"/>
        <end position="209"/>
    </location>
</feature>
<sequence>MKTKEIIIKMVFLFLALVSIFSLAFIAIFLFKEGLPIFKKVSLKAFLFGKEWYPTDEPPAFGILPLIIGSLVVTLLSSLIAVPLGVLSAIYISELARPFIKEILKPLIELLAALPSVVIGLFGMTIIAPFLQKTFNLSTGLNAFNASLMLALMSIPTITSISEDALHNVPSELREASFALGATKWETIYYVVVPAALSGIGTAVILGIARALGETMVVLMVAGGAAWIPESIFDPVRPMPAAIAAEMGEAPVGSEHYHALFAIGLVLFFFTLGFNLIAYYIAQKYKKVGEAL</sequence>
<dbReference type="PANTHER" id="PTHR30425">
    <property type="entry name" value="PHOSPHATE TRANSPORT SYSTEM PERMEASE PROTEIN PST"/>
    <property type="match status" value="1"/>
</dbReference>
<keyword evidence="9 11" id="KW-1133">Transmembrane helix</keyword>
<dbReference type="InterPro" id="IPR035906">
    <property type="entry name" value="MetI-like_sf"/>
</dbReference>
<keyword evidence="8 11" id="KW-0812">Transmembrane</keyword>
<dbReference type="Proteomes" id="UP000885738">
    <property type="component" value="Unassembled WGS sequence"/>
</dbReference>
<feature type="transmembrane region" description="Helical" evidence="11">
    <location>
        <begin position="110"/>
        <end position="131"/>
    </location>
</feature>
<dbReference type="InterPro" id="IPR051124">
    <property type="entry name" value="Phosphate_Transport_Permease"/>
</dbReference>
<evidence type="ECO:0000256" key="8">
    <source>
        <dbReference type="ARBA" id="ARBA00022692"/>
    </source>
</evidence>
<evidence type="ECO:0000256" key="10">
    <source>
        <dbReference type="ARBA" id="ARBA00023136"/>
    </source>
</evidence>
<evidence type="ECO:0000256" key="3">
    <source>
        <dbReference type="ARBA" id="ARBA00016864"/>
    </source>
</evidence>